<organism evidence="2 3">
    <name type="scientific">Deinococcus daejeonensis</name>
    <dbReference type="NCBI Taxonomy" id="1007098"/>
    <lineage>
        <taxon>Bacteria</taxon>
        <taxon>Thermotogati</taxon>
        <taxon>Deinococcota</taxon>
        <taxon>Deinococci</taxon>
        <taxon>Deinococcales</taxon>
        <taxon>Deinococcaceae</taxon>
        <taxon>Deinococcus</taxon>
    </lineage>
</organism>
<sequence>MPVVARRSPFSVTGAFVTLPHGSRVHVDPVSRTWTPEWRSVTDERDLVPCRALQAALEALPLPLDRRAVAEVVAAHGAGPAALGGDAPASGPCPAAPVDATRLAGVRQPHRVPAGHA</sequence>
<evidence type="ECO:0000313" key="3">
    <source>
        <dbReference type="Proteomes" id="UP000645517"/>
    </source>
</evidence>
<protein>
    <submittedName>
        <fullName evidence="2">Uncharacterized protein</fullName>
    </submittedName>
</protein>
<dbReference type="Proteomes" id="UP000645517">
    <property type="component" value="Unassembled WGS sequence"/>
</dbReference>
<feature type="compositionally biased region" description="Low complexity" evidence="1">
    <location>
        <begin position="79"/>
        <end position="92"/>
    </location>
</feature>
<comment type="caution">
    <text evidence="2">The sequence shown here is derived from an EMBL/GenBank/DDBJ whole genome shotgun (WGS) entry which is preliminary data.</text>
</comment>
<evidence type="ECO:0000256" key="1">
    <source>
        <dbReference type="SAM" id="MobiDB-lite"/>
    </source>
</evidence>
<dbReference type="EMBL" id="BMOR01000033">
    <property type="protein sequence ID" value="GGN46655.1"/>
    <property type="molecule type" value="Genomic_DNA"/>
</dbReference>
<evidence type="ECO:0000313" key="2">
    <source>
        <dbReference type="EMBL" id="GGN46655.1"/>
    </source>
</evidence>
<accession>A0ABQ2JHM2</accession>
<feature type="region of interest" description="Disordered" evidence="1">
    <location>
        <begin position="79"/>
        <end position="98"/>
    </location>
</feature>
<gene>
    <name evidence="2" type="ORF">GCM10010842_37390</name>
</gene>
<reference evidence="3" key="1">
    <citation type="journal article" date="2019" name="Int. J. Syst. Evol. Microbiol.">
        <title>The Global Catalogue of Microorganisms (GCM) 10K type strain sequencing project: providing services to taxonomists for standard genome sequencing and annotation.</title>
        <authorList>
            <consortium name="The Broad Institute Genomics Platform"/>
            <consortium name="The Broad Institute Genome Sequencing Center for Infectious Disease"/>
            <person name="Wu L."/>
            <person name="Ma J."/>
        </authorList>
    </citation>
    <scope>NUCLEOTIDE SEQUENCE [LARGE SCALE GENOMIC DNA]</scope>
    <source>
        <strain evidence="3">JCM 16918</strain>
    </source>
</reference>
<keyword evidence="3" id="KW-1185">Reference proteome</keyword>
<name>A0ABQ2JHM2_9DEIO</name>
<proteinExistence type="predicted"/>